<sequence length="220" mass="24778">MSTELTELDILYSPSRWSKRFPGDVVVEKHIELITKCSDEIRNELKSDLYVAYGTGKREVIDIYGTDLDEGGIYLSGHSAGGQLIAALFERFIPSLPQEDQSLFKAAFLLCGIYDLVPLINTKTNILCRLNEQSAKIASPLHMRLSSAVETIFYVVVAEHDSPAFVDSGKKMHEYLLSLGIGSNYVFIKNVDHFDVIEKLIEEDYELTRLIIDVIKKNSL</sequence>
<dbReference type="EMBL" id="JAPWTJ010000910">
    <property type="protein sequence ID" value="KAJ8974904.1"/>
    <property type="molecule type" value="Genomic_DNA"/>
</dbReference>
<dbReference type="SUPFAM" id="SSF53474">
    <property type="entry name" value="alpha/beta-Hydrolases"/>
    <property type="match status" value="1"/>
</dbReference>
<dbReference type="Proteomes" id="UP001162164">
    <property type="component" value="Unassembled WGS sequence"/>
</dbReference>
<reference evidence="1" key="1">
    <citation type="journal article" date="2023" name="Insect Mol. Biol.">
        <title>Genome sequencing provides insights into the evolution of gene families encoding plant cell wall-degrading enzymes in longhorned beetles.</title>
        <authorList>
            <person name="Shin N.R."/>
            <person name="Okamura Y."/>
            <person name="Kirsch R."/>
            <person name="Pauchet Y."/>
        </authorList>
    </citation>
    <scope>NUCLEOTIDE SEQUENCE</scope>
    <source>
        <strain evidence="1">MMC_N1</strain>
    </source>
</reference>
<organism evidence="1 2">
    <name type="scientific">Molorchus minor</name>
    <dbReference type="NCBI Taxonomy" id="1323400"/>
    <lineage>
        <taxon>Eukaryota</taxon>
        <taxon>Metazoa</taxon>
        <taxon>Ecdysozoa</taxon>
        <taxon>Arthropoda</taxon>
        <taxon>Hexapoda</taxon>
        <taxon>Insecta</taxon>
        <taxon>Pterygota</taxon>
        <taxon>Neoptera</taxon>
        <taxon>Endopterygota</taxon>
        <taxon>Coleoptera</taxon>
        <taxon>Polyphaga</taxon>
        <taxon>Cucujiformia</taxon>
        <taxon>Chrysomeloidea</taxon>
        <taxon>Cerambycidae</taxon>
        <taxon>Lamiinae</taxon>
        <taxon>Monochamini</taxon>
        <taxon>Molorchus</taxon>
    </lineage>
</organism>
<evidence type="ECO:0000313" key="2">
    <source>
        <dbReference type="Proteomes" id="UP001162164"/>
    </source>
</evidence>
<proteinExistence type="predicted"/>
<evidence type="ECO:0000313" key="1">
    <source>
        <dbReference type="EMBL" id="KAJ8974904.1"/>
    </source>
</evidence>
<dbReference type="InterPro" id="IPR029058">
    <property type="entry name" value="AB_hydrolase_fold"/>
</dbReference>
<keyword evidence="2" id="KW-1185">Reference proteome</keyword>
<gene>
    <name evidence="1" type="ORF">NQ317_009833</name>
</gene>
<name>A0ABQ9JBA4_9CUCU</name>
<evidence type="ECO:0008006" key="3">
    <source>
        <dbReference type="Google" id="ProtNLM"/>
    </source>
</evidence>
<dbReference type="Gene3D" id="3.40.50.1820">
    <property type="entry name" value="alpha/beta hydrolase"/>
    <property type="match status" value="1"/>
</dbReference>
<accession>A0ABQ9JBA4</accession>
<protein>
    <recommendedName>
        <fullName evidence="3">Kynurenine formamidase</fullName>
    </recommendedName>
</protein>
<comment type="caution">
    <text evidence="1">The sequence shown here is derived from an EMBL/GenBank/DDBJ whole genome shotgun (WGS) entry which is preliminary data.</text>
</comment>